<evidence type="ECO:0000313" key="2">
    <source>
        <dbReference type="EMBL" id="KIM99122.1"/>
    </source>
</evidence>
<dbReference type="InParanoid" id="A0A0C3DB30"/>
<reference evidence="2 3" key="1">
    <citation type="submission" date="2014-04" db="EMBL/GenBank/DDBJ databases">
        <authorList>
            <consortium name="DOE Joint Genome Institute"/>
            <person name="Kuo A."/>
            <person name="Martino E."/>
            <person name="Perotto S."/>
            <person name="Kohler A."/>
            <person name="Nagy L.G."/>
            <person name="Floudas D."/>
            <person name="Copeland A."/>
            <person name="Barry K.W."/>
            <person name="Cichocki N."/>
            <person name="Veneault-Fourrey C."/>
            <person name="LaButti K."/>
            <person name="Lindquist E.A."/>
            <person name="Lipzen A."/>
            <person name="Lundell T."/>
            <person name="Morin E."/>
            <person name="Murat C."/>
            <person name="Sun H."/>
            <person name="Tunlid A."/>
            <person name="Henrissat B."/>
            <person name="Grigoriev I.V."/>
            <person name="Hibbett D.S."/>
            <person name="Martin F."/>
            <person name="Nordberg H.P."/>
            <person name="Cantor M.N."/>
            <person name="Hua S.X."/>
        </authorList>
    </citation>
    <scope>NUCLEOTIDE SEQUENCE [LARGE SCALE GENOMIC DNA]</scope>
    <source>
        <strain evidence="2 3">Zn</strain>
    </source>
</reference>
<feature type="region of interest" description="Disordered" evidence="1">
    <location>
        <begin position="143"/>
        <end position="179"/>
    </location>
</feature>
<dbReference type="HOGENOM" id="CLU_1503883_0_0_1"/>
<reference evidence="3" key="2">
    <citation type="submission" date="2015-01" db="EMBL/GenBank/DDBJ databases">
        <title>Evolutionary Origins and Diversification of the Mycorrhizal Mutualists.</title>
        <authorList>
            <consortium name="DOE Joint Genome Institute"/>
            <consortium name="Mycorrhizal Genomics Consortium"/>
            <person name="Kohler A."/>
            <person name="Kuo A."/>
            <person name="Nagy L.G."/>
            <person name="Floudas D."/>
            <person name="Copeland A."/>
            <person name="Barry K.W."/>
            <person name="Cichocki N."/>
            <person name="Veneault-Fourrey C."/>
            <person name="LaButti K."/>
            <person name="Lindquist E.A."/>
            <person name="Lipzen A."/>
            <person name="Lundell T."/>
            <person name="Morin E."/>
            <person name="Murat C."/>
            <person name="Riley R."/>
            <person name="Ohm R."/>
            <person name="Sun H."/>
            <person name="Tunlid A."/>
            <person name="Henrissat B."/>
            <person name="Grigoriev I.V."/>
            <person name="Hibbett D.S."/>
            <person name="Martin F."/>
        </authorList>
    </citation>
    <scope>NUCLEOTIDE SEQUENCE [LARGE SCALE GENOMIC DNA]</scope>
    <source>
        <strain evidence="3">Zn</strain>
    </source>
</reference>
<protein>
    <submittedName>
        <fullName evidence="2">Uncharacterized protein</fullName>
    </submittedName>
</protein>
<keyword evidence="3" id="KW-1185">Reference proteome</keyword>
<name>A0A0C3DB30_OIDMZ</name>
<sequence length="179" mass="19450">MGAIELEAGSFWCCIITPAWVGVQIEANGSAPRWRSPAMACAYSMLSWTCNRPNSRPRSPSPRLGGFNAGYLRLLVERRNVKEGVGVTRNQGFFIKRNHLHPSWVVEEGWPVGYNVRKATVQIRSLLGASSIGVMRIDGGAVPISNEENQPEGRGRATVKADVSGGLQDKRGEGGTKSK</sequence>
<gene>
    <name evidence="2" type="ORF">OIDMADRAFT_30762</name>
</gene>
<organism evidence="2 3">
    <name type="scientific">Oidiodendron maius (strain Zn)</name>
    <dbReference type="NCBI Taxonomy" id="913774"/>
    <lineage>
        <taxon>Eukaryota</taxon>
        <taxon>Fungi</taxon>
        <taxon>Dikarya</taxon>
        <taxon>Ascomycota</taxon>
        <taxon>Pezizomycotina</taxon>
        <taxon>Leotiomycetes</taxon>
        <taxon>Leotiomycetes incertae sedis</taxon>
        <taxon>Myxotrichaceae</taxon>
        <taxon>Oidiodendron</taxon>
    </lineage>
</organism>
<evidence type="ECO:0000313" key="3">
    <source>
        <dbReference type="Proteomes" id="UP000054321"/>
    </source>
</evidence>
<dbReference type="AlphaFoldDB" id="A0A0C3DB30"/>
<proteinExistence type="predicted"/>
<evidence type="ECO:0000256" key="1">
    <source>
        <dbReference type="SAM" id="MobiDB-lite"/>
    </source>
</evidence>
<dbReference type="Proteomes" id="UP000054321">
    <property type="component" value="Unassembled WGS sequence"/>
</dbReference>
<feature type="compositionally biased region" description="Basic and acidic residues" evidence="1">
    <location>
        <begin position="168"/>
        <end position="179"/>
    </location>
</feature>
<dbReference type="EMBL" id="KN832879">
    <property type="protein sequence ID" value="KIM99122.1"/>
    <property type="molecule type" value="Genomic_DNA"/>
</dbReference>
<accession>A0A0C3DB30</accession>